<organism evidence="1 2">
    <name type="scientific">Pristionchus fissidentatus</name>
    <dbReference type="NCBI Taxonomy" id="1538716"/>
    <lineage>
        <taxon>Eukaryota</taxon>
        <taxon>Metazoa</taxon>
        <taxon>Ecdysozoa</taxon>
        <taxon>Nematoda</taxon>
        <taxon>Chromadorea</taxon>
        <taxon>Rhabditida</taxon>
        <taxon>Rhabditina</taxon>
        <taxon>Diplogasteromorpha</taxon>
        <taxon>Diplogasteroidea</taxon>
        <taxon>Neodiplogasteridae</taxon>
        <taxon>Pristionchus</taxon>
    </lineage>
</organism>
<proteinExistence type="predicted"/>
<dbReference type="AlphaFoldDB" id="A0AAV5WFH1"/>
<protein>
    <submittedName>
        <fullName evidence="1">Uncharacterized protein</fullName>
    </submittedName>
</protein>
<feature type="non-terminal residue" evidence="1">
    <location>
        <position position="214"/>
    </location>
</feature>
<keyword evidence="2" id="KW-1185">Reference proteome</keyword>
<dbReference type="EMBL" id="BTSY01000005">
    <property type="protein sequence ID" value="GMT30243.1"/>
    <property type="molecule type" value="Genomic_DNA"/>
</dbReference>
<evidence type="ECO:0000313" key="1">
    <source>
        <dbReference type="EMBL" id="GMT30243.1"/>
    </source>
</evidence>
<evidence type="ECO:0000313" key="2">
    <source>
        <dbReference type="Proteomes" id="UP001432322"/>
    </source>
</evidence>
<name>A0AAV5WFH1_9BILA</name>
<reference evidence="1" key="1">
    <citation type="submission" date="2023-10" db="EMBL/GenBank/DDBJ databases">
        <title>Genome assembly of Pristionchus species.</title>
        <authorList>
            <person name="Yoshida K."/>
            <person name="Sommer R.J."/>
        </authorList>
    </citation>
    <scope>NUCLEOTIDE SEQUENCE</scope>
    <source>
        <strain evidence="1">RS5133</strain>
    </source>
</reference>
<accession>A0AAV5WFH1</accession>
<gene>
    <name evidence="1" type="ORF">PFISCL1PPCAC_21540</name>
</gene>
<dbReference type="Proteomes" id="UP001432322">
    <property type="component" value="Unassembled WGS sequence"/>
</dbReference>
<comment type="caution">
    <text evidence="1">The sequence shown here is derived from an EMBL/GenBank/DDBJ whole genome shotgun (WGS) entry which is preliminary data.</text>
</comment>
<sequence>MIGAIAAPFVMPPTSIDSLCDQSLLGFNGSNDESWSDSLRRGERAHGLHIQKTMLIAEESKSTANVAVRLDQRNLALAMCREVHDQAPRVQDRATVPALDLSFSTFDGIMSEISRLGDVITTHLVDSKENTHQVATMSSPLLTSNKLNRDYCRTAFSRFQMALDDQVLKKNASYSNPWFKSIGCAVAPIVLLPPLSDFMYIRMVASSGDSHDSK</sequence>